<gene>
    <name evidence="1" type="ORF">PR048_002112</name>
</gene>
<evidence type="ECO:0000313" key="2">
    <source>
        <dbReference type="Proteomes" id="UP001159363"/>
    </source>
</evidence>
<accession>A0ABQ9IK18</accession>
<reference evidence="1 2" key="1">
    <citation type="submission" date="2023-02" db="EMBL/GenBank/DDBJ databases">
        <title>LHISI_Scaffold_Assembly.</title>
        <authorList>
            <person name="Stuart O.P."/>
            <person name="Cleave R."/>
            <person name="Magrath M.J.L."/>
            <person name="Mikheyev A.S."/>
        </authorList>
    </citation>
    <scope>NUCLEOTIDE SEQUENCE [LARGE SCALE GENOMIC DNA]</scope>
    <source>
        <strain evidence="1">Daus_M_001</strain>
        <tissue evidence="1">Leg muscle</tissue>
    </source>
</reference>
<evidence type="ECO:0000313" key="1">
    <source>
        <dbReference type="EMBL" id="KAJ8896767.1"/>
    </source>
</evidence>
<protein>
    <recommendedName>
        <fullName evidence="3">Gag protein</fullName>
    </recommendedName>
</protein>
<name>A0ABQ9IK18_9NEOP</name>
<evidence type="ECO:0008006" key="3">
    <source>
        <dbReference type="Google" id="ProtNLM"/>
    </source>
</evidence>
<dbReference type="EMBL" id="JARBHB010000001">
    <property type="protein sequence ID" value="KAJ8896767.1"/>
    <property type="molecule type" value="Genomic_DNA"/>
</dbReference>
<dbReference type="Proteomes" id="UP001159363">
    <property type="component" value="Chromosome 1"/>
</dbReference>
<keyword evidence="2" id="KW-1185">Reference proteome</keyword>
<proteinExistence type="predicted"/>
<sequence length="168" mass="18657">MSSQLAALLIECLKGTENYGTWKFAVRAYLWDSVTGTDTDAKRNTKCRSKYILLADPLNYVDIQNMTTAKATWENLQKAFQDDSLIRKIGLLRILITTELDEYNSVGEYVNQILGTVHKLSTVGLQVSDEWTGAIILAVLPCKHELMITGIESSGIQVTGDSIKAKLL</sequence>
<dbReference type="Pfam" id="PF14223">
    <property type="entry name" value="Retrotran_gag_2"/>
    <property type="match status" value="1"/>
</dbReference>
<comment type="caution">
    <text evidence="1">The sequence shown here is derived from an EMBL/GenBank/DDBJ whole genome shotgun (WGS) entry which is preliminary data.</text>
</comment>
<organism evidence="1 2">
    <name type="scientific">Dryococelus australis</name>
    <dbReference type="NCBI Taxonomy" id="614101"/>
    <lineage>
        <taxon>Eukaryota</taxon>
        <taxon>Metazoa</taxon>
        <taxon>Ecdysozoa</taxon>
        <taxon>Arthropoda</taxon>
        <taxon>Hexapoda</taxon>
        <taxon>Insecta</taxon>
        <taxon>Pterygota</taxon>
        <taxon>Neoptera</taxon>
        <taxon>Polyneoptera</taxon>
        <taxon>Phasmatodea</taxon>
        <taxon>Verophasmatodea</taxon>
        <taxon>Anareolatae</taxon>
        <taxon>Phasmatidae</taxon>
        <taxon>Eurycanthinae</taxon>
        <taxon>Dryococelus</taxon>
    </lineage>
</organism>